<dbReference type="InterPro" id="IPR007372">
    <property type="entry name" value="Lipid/polyisoprenoid-bd_YceI"/>
</dbReference>
<dbReference type="PANTHER" id="PTHR34406:SF1">
    <property type="entry name" value="PROTEIN YCEI"/>
    <property type="match status" value="1"/>
</dbReference>
<gene>
    <name evidence="3" type="ORF">nbrc107697_12600</name>
</gene>
<dbReference type="RefSeq" id="WP_161926582.1">
    <property type="nucleotide sequence ID" value="NZ_BJOU01000001.1"/>
</dbReference>
<protein>
    <submittedName>
        <fullName evidence="3">Polyisoprenoid-binding protein</fullName>
    </submittedName>
</protein>
<dbReference type="Gene3D" id="2.40.128.110">
    <property type="entry name" value="Lipid/polyisoprenoid-binding, YceI-like"/>
    <property type="match status" value="1"/>
</dbReference>
<dbReference type="SUPFAM" id="SSF101874">
    <property type="entry name" value="YceI-like"/>
    <property type="match status" value="1"/>
</dbReference>
<evidence type="ECO:0000256" key="1">
    <source>
        <dbReference type="ARBA" id="ARBA00008812"/>
    </source>
</evidence>
<comment type="similarity">
    <text evidence="1">Belongs to the UPF0312 family.</text>
</comment>
<reference evidence="4" key="1">
    <citation type="submission" date="2019-06" db="EMBL/GenBank/DDBJ databases">
        <title>Gordonia isolated from sludge of a wastewater treatment plant.</title>
        <authorList>
            <person name="Tamura T."/>
            <person name="Aoyama K."/>
            <person name="Kang Y."/>
            <person name="Saito S."/>
            <person name="Akiyama N."/>
            <person name="Yazawa K."/>
            <person name="Gonoi T."/>
            <person name="Mikami Y."/>
        </authorList>
    </citation>
    <scope>NUCLEOTIDE SEQUENCE [LARGE SCALE GENOMIC DNA]</scope>
    <source>
        <strain evidence="4">NBRC 107697</strain>
    </source>
</reference>
<dbReference type="InterPro" id="IPR036761">
    <property type="entry name" value="TTHA0802/YceI-like_sf"/>
</dbReference>
<evidence type="ECO:0000259" key="2">
    <source>
        <dbReference type="SMART" id="SM00867"/>
    </source>
</evidence>
<dbReference type="PANTHER" id="PTHR34406">
    <property type="entry name" value="PROTEIN YCEI"/>
    <property type="match status" value="1"/>
</dbReference>
<name>A0A7I9UWQ4_9ACTN</name>
<evidence type="ECO:0000313" key="3">
    <source>
        <dbReference type="EMBL" id="GED97221.1"/>
    </source>
</evidence>
<dbReference type="SMART" id="SM00867">
    <property type="entry name" value="YceI"/>
    <property type="match status" value="1"/>
</dbReference>
<dbReference type="EMBL" id="BJOU01000001">
    <property type="protein sequence ID" value="GED97221.1"/>
    <property type="molecule type" value="Genomic_DNA"/>
</dbReference>
<dbReference type="OrthoDB" id="3724977at2"/>
<comment type="caution">
    <text evidence="3">The sequence shown here is derived from an EMBL/GenBank/DDBJ whole genome shotgun (WGS) entry which is preliminary data.</text>
</comment>
<dbReference type="AlphaFoldDB" id="A0A7I9UWQ4"/>
<feature type="domain" description="Lipid/polyisoprenoid-binding YceI-like" evidence="2">
    <location>
        <begin position="3"/>
        <end position="178"/>
    </location>
</feature>
<sequence>MDTVTLGPDDGELVLTTDKTGPAAKTGHRLTITFSDWTGTVDFDGTEPTAVSLTVVLESLTVLSGEGGLTPMTAPEKAMARTNALKSLKASKFPQITYRSTGVSPVDGGYRLDGELTVAGKTIGKQVDVTVGETGSGWDVAAATTVSHKAVGLKPYSLAMGALKVADEVGLRFHAAVSK</sequence>
<proteinExistence type="inferred from homology"/>
<dbReference type="Pfam" id="PF04264">
    <property type="entry name" value="YceI"/>
    <property type="match status" value="1"/>
</dbReference>
<evidence type="ECO:0000313" key="4">
    <source>
        <dbReference type="Proteomes" id="UP000444980"/>
    </source>
</evidence>
<accession>A0A7I9UWQ4</accession>
<dbReference type="Proteomes" id="UP000444980">
    <property type="component" value="Unassembled WGS sequence"/>
</dbReference>
<keyword evidence="4" id="KW-1185">Reference proteome</keyword>
<organism evidence="3 4">
    <name type="scientific">Gordonia crocea</name>
    <dbReference type="NCBI Taxonomy" id="589162"/>
    <lineage>
        <taxon>Bacteria</taxon>
        <taxon>Bacillati</taxon>
        <taxon>Actinomycetota</taxon>
        <taxon>Actinomycetes</taxon>
        <taxon>Mycobacteriales</taxon>
        <taxon>Gordoniaceae</taxon>
        <taxon>Gordonia</taxon>
    </lineage>
</organism>